<sequence>MFLDRWYTIDPFIVGIGIIIRSQKTFDFCEAEFFHGFNS</sequence>
<dbReference type="AlphaFoldDB" id="D5QF05"/>
<accession>D5QF05</accession>
<name>D5QF05_NOVHA</name>
<dbReference type="EMBL" id="ADTV01000032">
    <property type="protein sequence ID" value="EFG84357.1"/>
    <property type="molecule type" value="Genomic_DNA"/>
</dbReference>
<comment type="caution">
    <text evidence="1">The sequence shown here is derived from an EMBL/GenBank/DDBJ whole genome shotgun (WGS) entry which is preliminary data.</text>
</comment>
<dbReference type="Proteomes" id="UP000006468">
    <property type="component" value="Chromosome"/>
</dbReference>
<reference evidence="1 2" key="1">
    <citation type="journal article" date="2010" name="J. Bacteriol.">
        <title>Genome sequence of a cellulose-producing bacterium, Gluconacetobacter hansenii ATCC 23769.</title>
        <authorList>
            <person name="Iyer P.R."/>
            <person name="Geib S.M."/>
            <person name="Catchmark J."/>
            <person name="Kao T.H."/>
            <person name="Tien M."/>
        </authorList>
    </citation>
    <scope>NUCLEOTIDE SEQUENCE [LARGE SCALE GENOMIC DNA]</scope>
    <source>
        <strain evidence="1 2">ATCC 23769</strain>
    </source>
</reference>
<gene>
    <name evidence="1" type="ORF">GXY_08604</name>
</gene>
<protein>
    <submittedName>
        <fullName evidence="1">Uncharacterized protein</fullName>
    </submittedName>
</protein>
<evidence type="ECO:0000313" key="1">
    <source>
        <dbReference type="EMBL" id="EFG84357.1"/>
    </source>
</evidence>
<evidence type="ECO:0000313" key="2">
    <source>
        <dbReference type="Proteomes" id="UP000006468"/>
    </source>
</evidence>
<organism evidence="1 2">
    <name type="scientific">Novacetimonas hansenii ATCC 23769</name>
    <dbReference type="NCBI Taxonomy" id="714995"/>
    <lineage>
        <taxon>Bacteria</taxon>
        <taxon>Pseudomonadati</taxon>
        <taxon>Pseudomonadota</taxon>
        <taxon>Alphaproteobacteria</taxon>
        <taxon>Acetobacterales</taxon>
        <taxon>Acetobacteraceae</taxon>
        <taxon>Novacetimonas</taxon>
    </lineage>
</organism>
<proteinExistence type="predicted"/>
<dbReference type="HOGENOM" id="CLU_3311412_0_0_5"/>